<sequence length="223" mass="23995">MLGLVFDAPLAVQLVIAVLLIAFVWSLVVILQKLFQFAKARKEADKFEKVFWSGQALDELYQALSQRRNGGMASLFVAAMREWKRSTESENGAQAPRPLTGVQGRIEKVMAVAVSRDVERLGRRLGLLSAIAASAPLLGLFGLAWGLLSAFQAAAGSDLAGLATMAPGIAQSLLPAALGFLVAIPAKVFSAKFAVEAERYMRRLEGFADEFSAILSRQIDRGA</sequence>
<keyword evidence="4 7" id="KW-1133">Transmembrane helix</keyword>
<evidence type="ECO:0000313" key="10">
    <source>
        <dbReference type="Proteomes" id="UP000094501"/>
    </source>
</evidence>
<comment type="caution">
    <text evidence="9">The sequence shown here is derived from an EMBL/GenBank/DDBJ whole genome shotgun (WGS) entry which is preliminary data.</text>
</comment>
<evidence type="ECO:0000256" key="7">
    <source>
        <dbReference type="SAM" id="Phobius"/>
    </source>
</evidence>
<dbReference type="PANTHER" id="PTHR30625">
    <property type="entry name" value="PROTEIN TOLQ"/>
    <property type="match status" value="1"/>
</dbReference>
<dbReference type="STRING" id="1774968.AUC68_00670"/>
<keyword evidence="3 7" id="KW-0812">Transmembrane</keyword>
<reference evidence="9 10" key="1">
    <citation type="journal article" date="2016" name="Environ. Microbiol.">
        <title>New Methyloceanibacter diversity from North Sea sediments includes methanotroph containing solely the soluble methane monooxygenase.</title>
        <authorList>
            <person name="Vekeman B."/>
            <person name="Kerckhof F.M."/>
            <person name="Cremers G."/>
            <person name="de Vos P."/>
            <person name="Vandamme P."/>
            <person name="Boon N."/>
            <person name="Op den Camp H.J."/>
            <person name="Heylen K."/>
        </authorList>
    </citation>
    <scope>NUCLEOTIDE SEQUENCE [LARGE SCALE GENOMIC DNA]</scope>
    <source>
        <strain evidence="9 10">R-67174</strain>
    </source>
</reference>
<evidence type="ECO:0000256" key="4">
    <source>
        <dbReference type="ARBA" id="ARBA00022989"/>
    </source>
</evidence>
<dbReference type="EMBL" id="LPWG01000007">
    <property type="protein sequence ID" value="ODS00383.1"/>
    <property type="molecule type" value="Genomic_DNA"/>
</dbReference>
<dbReference type="GO" id="GO:0017038">
    <property type="term" value="P:protein import"/>
    <property type="evidence" value="ECO:0007669"/>
    <property type="project" value="TreeGrafter"/>
</dbReference>
<dbReference type="Proteomes" id="UP000094501">
    <property type="component" value="Unassembled WGS sequence"/>
</dbReference>
<evidence type="ECO:0000256" key="5">
    <source>
        <dbReference type="ARBA" id="ARBA00023136"/>
    </source>
</evidence>
<keyword evidence="5 7" id="KW-0472">Membrane</keyword>
<name>A0A1E3W3K8_9HYPH</name>
<evidence type="ECO:0000256" key="3">
    <source>
        <dbReference type="ARBA" id="ARBA00022692"/>
    </source>
</evidence>
<evidence type="ECO:0000256" key="2">
    <source>
        <dbReference type="ARBA" id="ARBA00022475"/>
    </source>
</evidence>
<dbReference type="PANTHER" id="PTHR30625:SF3">
    <property type="entry name" value="TOL-PAL SYSTEM PROTEIN TOLQ"/>
    <property type="match status" value="1"/>
</dbReference>
<dbReference type="InterPro" id="IPR002898">
    <property type="entry name" value="MotA_ExbB_proton_chnl"/>
</dbReference>
<evidence type="ECO:0000313" key="9">
    <source>
        <dbReference type="EMBL" id="ODS00383.1"/>
    </source>
</evidence>
<comment type="subcellular location">
    <subcellularLocation>
        <location evidence="1">Cell membrane</location>
        <topology evidence="1">Multi-pass membrane protein</topology>
    </subcellularLocation>
    <subcellularLocation>
        <location evidence="6">Membrane</location>
        <topology evidence="6">Multi-pass membrane protein</topology>
    </subcellularLocation>
</comment>
<feature type="transmembrane region" description="Helical" evidence="7">
    <location>
        <begin position="125"/>
        <end position="148"/>
    </location>
</feature>
<protein>
    <recommendedName>
        <fullName evidence="8">MotA/TolQ/ExbB proton channel domain-containing protein</fullName>
    </recommendedName>
</protein>
<accession>A0A1E3W3K8</accession>
<dbReference type="InterPro" id="IPR050790">
    <property type="entry name" value="ExbB/TolQ_transport"/>
</dbReference>
<gene>
    <name evidence="9" type="ORF">AUC68_00670</name>
</gene>
<evidence type="ECO:0000256" key="1">
    <source>
        <dbReference type="ARBA" id="ARBA00004651"/>
    </source>
</evidence>
<dbReference type="AlphaFoldDB" id="A0A1E3W3K8"/>
<dbReference type="GO" id="GO:0005886">
    <property type="term" value="C:plasma membrane"/>
    <property type="evidence" value="ECO:0007669"/>
    <property type="project" value="UniProtKB-SubCell"/>
</dbReference>
<organism evidence="9 10">
    <name type="scientific">Methyloceanibacter methanicus</name>
    <dbReference type="NCBI Taxonomy" id="1774968"/>
    <lineage>
        <taxon>Bacteria</taxon>
        <taxon>Pseudomonadati</taxon>
        <taxon>Pseudomonadota</taxon>
        <taxon>Alphaproteobacteria</taxon>
        <taxon>Hyphomicrobiales</taxon>
        <taxon>Hyphomicrobiaceae</taxon>
        <taxon>Methyloceanibacter</taxon>
    </lineage>
</organism>
<dbReference type="Pfam" id="PF01618">
    <property type="entry name" value="MotA_ExbB"/>
    <property type="match status" value="1"/>
</dbReference>
<keyword evidence="10" id="KW-1185">Reference proteome</keyword>
<keyword evidence="2" id="KW-1003">Cell membrane</keyword>
<feature type="transmembrane region" description="Helical" evidence="7">
    <location>
        <begin position="12"/>
        <end position="31"/>
    </location>
</feature>
<feature type="domain" description="MotA/TolQ/ExbB proton channel" evidence="8">
    <location>
        <begin position="104"/>
        <end position="205"/>
    </location>
</feature>
<evidence type="ECO:0000256" key="6">
    <source>
        <dbReference type="RuleBase" id="RU004057"/>
    </source>
</evidence>
<comment type="similarity">
    <text evidence="6">Belongs to the exbB/tolQ family.</text>
</comment>
<feature type="transmembrane region" description="Helical" evidence="7">
    <location>
        <begin position="168"/>
        <end position="195"/>
    </location>
</feature>
<keyword evidence="6" id="KW-0653">Protein transport</keyword>
<proteinExistence type="inferred from homology"/>
<keyword evidence="6" id="KW-0813">Transport</keyword>
<evidence type="ECO:0000259" key="8">
    <source>
        <dbReference type="Pfam" id="PF01618"/>
    </source>
</evidence>